<dbReference type="Pfam" id="PF13500">
    <property type="entry name" value="AAA_26"/>
    <property type="match status" value="1"/>
</dbReference>
<reference evidence="2 3" key="1">
    <citation type="submission" date="2019-06" db="EMBL/GenBank/DDBJ databases">
        <title>Sequencing the genomes of 1000 actinobacteria strains.</title>
        <authorList>
            <person name="Klenk H.-P."/>
        </authorList>
    </citation>
    <scope>NUCLEOTIDE SEQUENCE [LARGE SCALE GENOMIC DNA]</scope>
    <source>
        <strain evidence="2 3">DSM 8251</strain>
    </source>
</reference>
<dbReference type="CDD" id="cd03109">
    <property type="entry name" value="DTBS"/>
    <property type="match status" value="1"/>
</dbReference>
<feature type="binding site" evidence="1">
    <location>
        <begin position="115"/>
        <end position="118"/>
    </location>
    <ligand>
        <name>ATP</name>
        <dbReference type="ChEBI" id="CHEBI:30616"/>
    </ligand>
</feature>
<dbReference type="Proteomes" id="UP000316196">
    <property type="component" value="Unassembled WGS sequence"/>
</dbReference>
<dbReference type="Gene3D" id="3.40.50.300">
    <property type="entry name" value="P-loop containing nucleotide triphosphate hydrolases"/>
    <property type="match status" value="1"/>
</dbReference>
<keyword evidence="1" id="KW-0093">Biotin biosynthesis</keyword>
<comment type="similarity">
    <text evidence="1">Belongs to the dethiobiotin synthetase family.</text>
</comment>
<dbReference type="HAMAP" id="MF_00336">
    <property type="entry name" value="BioD"/>
    <property type="match status" value="1"/>
</dbReference>
<dbReference type="InterPro" id="IPR004472">
    <property type="entry name" value="DTB_synth_BioD"/>
</dbReference>
<dbReference type="NCBIfam" id="TIGR00347">
    <property type="entry name" value="bioD"/>
    <property type="match status" value="1"/>
</dbReference>
<keyword evidence="1" id="KW-0436">Ligase</keyword>
<proteinExistence type="inferred from homology"/>
<organism evidence="2 3">
    <name type="scientific">Propioniferax innocua</name>
    <dbReference type="NCBI Taxonomy" id="1753"/>
    <lineage>
        <taxon>Bacteria</taxon>
        <taxon>Bacillati</taxon>
        <taxon>Actinomycetota</taxon>
        <taxon>Actinomycetes</taxon>
        <taxon>Propionibacteriales</taxon>
        <taxon>Propionibacteriaceae</taxon>
        <taxon>Propioniferax</taxon>
    </lineage>
</organism>
<keyword evidence="1" id="KW-0067">ATP-binding</keyword>
<dbReference type="PANTHER" id="PTHR43210:SF5">
    <property type="entry name" value="DETHIOBIOTIN SYNTHETASE"/>
    <property type="match status" value="1"/>
</dbReference>
<keyword evidence="1" id="KW-0547">Nucleotide-binding</keyword>
<accession>A0A542ZBA2</accession>
<feature type="binding site" evidence="1">
    <location>
        <begin position="205"/>
        <end position="207"/>
    </location>
    <ligand>
        <name>ATP</name>
        <dbReference type="ChEBI" id="CHEBI:30616"/>
    </ligand>
</feature>
<dbReference type="GO" id="GO:0005524">
    <property type="term" value="F:ATP binding"/>
    <property type="evidence" value="ECO:0007669"/>
    <property type="project" value="UniProtKB-UniRule"/>
</dbReference>
<feature type="binding site" evidence="1">
    <location>
        <position position="45"/>
    </location>
    <ligand>
        <name>substrate</name>
    </ligand>
</feature>
<dbReference type="AlphaFoldDB" id="A0A542ZBA2"/>
<comment type="function">
    <text evidence="1">Catalyzes a mechanistically unusual reaction, the ATP-dependent insertion of CO2 between the N7 and N8 nitrogen atoms of 7,8-diaminopelargonic acid (DAPA, also called 7,8-diammoniononanoate) to form a ureido ring.</text>
</comment>
<keyword evidence="3" id="KW-1185">Reference proteome</keyword>
<dbReference type="GO" id="GO:0005829">
    <property type="term" value="C:cytosol"/>
    <property type="evidence" value="ECO:0007669"/>
    <property type="project" value="TreeGrafter"/>
</dbReference>
<comment type="subunit">
    <text evidence="1">Homodimer.</text>
</comment>
<dbReference type="RefSeq" id="WP_142093437.1">
    <property type="nucleotide sequence ID" value="NZ_BAAAMD010000003.1"/>
</dbReference>
<keyword evidence="1" id="KW-0963">Cytoplasm</keyword>
<feature type="binding site" evidence="1">
    <location>
        <position position="54"/>
    </location>
    <ligand>
        <name>ATP</name>
        <dbReference type="ChEBI" id="CHEBI:30616"/>
    </ligand>
</feature>
<evidence type="ECO:0000313" key="3">
    <source>
        <dbReference type="Proteomes" id="UP000316196"/>
    </source>
</evidence>
<evidence type="ECO:0000313" key="2">
    <source>
        <dbReference type="EMBL" id="TQL57571.1"/>
    </source>
</evidence>
<feature type="binding site" evidence="1">
    <location>
        <begin position="16"/>
        <end position="21"/>
    </location>
    <ligand>
        <name>ATP</name>
        <dbReference type="ChEBI" id="CHEBI:30616"/>
    </ligand>
</feature>
<sequence length="215" mass="22894">MSLPTQIRVITGTDTDVGKTHATAHIAARYLAAGHTVHVDKPVQTGVADGAETDVQTVRRLLGAPAALTCTEGVRLEPAMAPVDAARLTDSRLPDLSWQLARLERVVSGDVLLIEGAGGVSVEMCPGTDMADLARELSVPLDVVARPGLGTQNHTLLTLEYAVRRQVRLGALIVCRVPAEPDPVVQANLTHLRALADRFDMTWGPHIAERTPSPS</sequence>
<feature type="active site" evidence="1">
    <location>
        <position position="41"/>
    </location>
</feature>
<dbReference type="SUPFAM" id="SSF52540">
    <property type="entry name" value="P-loop containing nucleoside triphosphate hydrolases"/>
    <property type="match status" value="1"/>
</dbReference>
<evidence type="ECO:0000256" key="1">
    <source>
        <dbReference type="HAMAP-Rule" id="MF_00336"/>
    </source>
</evidence>
<dbReference type="GO" id="GO:0004141">
    <property type="term" value="F:dethiobiotin synthase activity"/>
    <property type="evidence" value="ECO:0007669"/>
    <property type="project" value="UniProtKB-UniRule"/>
</dbReference>
<dbReference type="InterPro" id="IPR027417">
    <property type="entry name" value="P-loop_NTPase"/>
</dbReference>
<keyword evidence="1" id="KW-0479">Metal-binding</keyword>
<comment type="subcellular location">
    <subcellularLocation>
        <location evidence="1">Cytoplasm</location>
    </subcellularLocation>
</comment>
<feature type="binding site" evidence="1">
    <location>
        <position position="115"/>
    </location>
    <ligand>
        <name>Mg(2+)</name>
        <dbReference type="ChEBI" id="CHEBI:18420"/>
    </ligand>
</feature>
<protein>
    <recommendedName>
        <fullName evidence="1">ATP-dependent dethiobiotin synthetase BioD</fullName>
        <ecNumber evidence="1">6.3.3.3</ecNumber>
    </recommendedName>
    <alternativeName>
        <fullName evidence="1">DTB synthetase</fullName>
        <shortName evidence="1">DTBS</shortName>
    </alternativeName>
    <alternativeName>
        <fullName evidence="1">Dethiobiotin synthase</fullName>
    </alternativeName>
</protein>
<comment type="cofactor">
    <cofactor evidence="1">
        <name>Mg(2+)</name>
        <dbReference type="ChEBI" id="CHEBI:18420"/>
    </cofactor>
</comment>
<feature type="binding site" evidence="1">
    <location>
        <position position="20"/>
    </location>
    <ligand>
        <name>Mg(2+)</name>
        <dbReference type="ChEBI" id="CHEBI:18420"/>
    </ligand>
</feature>
<dbReference type="OrthoDB" id="9802610at2"/>
<dbReference type="EMBL" id="VFOR01000002">
    <property type="protein sequence ID" value="TQL57571.1"/>
    <property type="molecule type" value="Genomic_DNA"/>
</dbReference>
<comment type="caution">
    <text evidence="2">The sequence shown here is derived from an EMBL/GenBank/DDBJ whole genome shotgun (WGS) entry which is preliminary data.</text>
</comment>
<keyword evidence="1" id="KW-0460">Magnesium</keyword>
<gene>
    <name evidence="1" type="primary">bioD</name>
    <name evidence="2" type="ORF">FB460_1404</name>
</gene>
<dbReference type="PANTHER" id="PTHR43210">
    <property type="entry name" value="DETHIOBIOTIN SYNTHETASE"/>
    <property type="match status" value="1"/>
</dbReference>
<comment type="caution">
    <text evidence="1">Lacks conserved residue(s) required for the propagation of feature annotation.</text>
</comment>
<name>A0A542ZBA2_9ACTN</name>
<comment type="catalytic activity">
    <reaction evidence="1">
        <text>(7R,8S)-7,8-diammoniononanoate + CO2 + ATP = (4R,5S)-dethiobiotin + ADP + phosphate + 3 H(+)</text>
        <dbReference type="Rhea" id="RHEA:15805"/>
        <dbReference type="ChEBI" id="CHEBI:15378"/>
        <dbReference type="ChEBI" id="CHEBI:16526"/>
        <dbReference type="ChEBI" id="CHEBI:30616"/>
        <dbReference type="ChEBI" id="CHEBI:43474"/>
        <dbReference type="ChEBI" id="CHEBI:149469"/>
        <dbReference type="ChEBI" id="CHEBI:149473"/>
        <dbReference type="ChEBI" id="CHEBI:456216"/>
        <dbReference type="EC" id="6.3.3.3"/>
    </reaction>
</comment>
<comment type="pathway">
    <text evidence="1">Cofactor biosynthesis; biotin biosynthesis; biotin from 7,8-diaminononanoate: step 1/2.</text>
</comment>
<feature type="binding site" evidence="1">
    <location>
        <position position="54"/>
    </location>
    <ligand>
        <name>Mg(2+)</name>
        <dbReference type="ChEBI" id="CHEBI:18420"/>
    </ligand>
</feature>
<dbReference type="GO" id="GO:0000287">
    <property type="term" value="F:magnesium ion binding"/>
    <property type="evidence" value="ECO:0007669"/>
    <property type="project" value="UniProtKB-UniRule"/>
</dbReference>
<dbReference type="GO" id="GO:0009102">
    <property type="term" value="P:biotin biosynthetic process"/>
    <property type="evidence" value="ECO:0007669"/>
    <property type="project" value="UniProtKB-UniRule"/>
</dbReference>
<dbReference type="EC" id="6.3.3.3" evidence="1"/>
<dbReference type="PIRSF" id="PIRSF006755">
    <property type="entry name" value="DTB_synth"/>
    <property type="match status" value="1"/>
</dbReference>
<dbReference type="UniPathway" id="UPA00078">
    <property type="reaction ID" value="UER00161"/>
</dbReference>